<proteinExistence type="predicted"/>
<organism evidence="1 2">
    <name type="scientific">Echinops telfairi</name>
    <name type="common">Lesser hedgehog tenrec</name>
    <dbReference type="NCBI Taxonomy" id="9371"/>
    <lineage>
        <taxon>Eukaryota</taxon>
        <taxon>Metazoa</taxon>
        <taxon>Chordata</taxon>
        <taxon>Craniata</taxon>
        <taxon>Vertebrata</taxon>
        <taxon>Euteleostomi</taxon>
        <taxon>Mammalia</taxon>
        <taxon>Eutheria</taxon>
        <taxon>Afrotheria</taxon>
        <taxon>Tenrecidae</taxon>
        <taxon>Tenrecinae</taxon>
        <taxon>Echinops</taxon>
    </lineage>
</organism>
<reference evidence="2" key="1">
    <citation type="submission" date="2025-08" db="UniProtKB">
        <authorList>
            <consortium name="RefSeq"/>
        </authorList>
    </citation>
    <scope>IDENTIFICATION</scope>
</reference>
<dbReference type="RefSeq" id="XP_045150012.1">
    <property type="nucleotide sequence ID" value="XM_045294077.1"/>
</dbReference>
<accession>A0AC55DE40</accession>
<name>A0AC55DE40_ECHTE</name>
<sequence length="150" mass="16565">MAFSCKCFQRKTCQDGADGECLGEASSEDTGEPGTSGGPEKSTFTHLMDAPAKPGILIQKQREEVVNPALGMYLQPKEDTQAKITENKESQDADKSAQESKSVMRFALPEEEDPKRRLKGVTFSREVIVVDLGKASPTPQSYTREHKERK</sequence>
<keyword evidence="1" id="KW-1185">Reference proteome</keyword>
<protein>
    <submittedName>
        <fullName evidence="2">Uncharacterized protein C2orf74 homolog</fullName>
    </submittedName>
</protein>
<dbReference type="Proteomes" id="UP000694863">
    <property type="component" value="Unplaced"/>
</dbReference>
<evidence type="ECO:0000313" key="2">
    <source>
        <dbReference type="RefSeq" id="XP_045150012.1"/>
    </source>
</evidence>
<evidence type="ECO:0000313" key="1">
    <source>
        <dbReference type="Proteomes" id="UP000694863"/>
    </source>
</evidence>
<gene>
    <name evidence="2" type="primary">CUNH2orf74</name>
</gene>